<evidence type="ECO:0000313" key="2">
    <source>
        <dbReference type="EMBL" id="HAT1586065.1"/>
    </source>
</evidence>
<reference evidence="2" key="2">
    <citation type="submission" date="2020-11" db="EMBL/GenBank/DDBJ databases">
        <authorList>
            <consortium name="NCBI Pathogen Detection Project"/>
        </authorList>
    </citation>
    <scope>NUCLEOTIDE SEQUENCE</scope>
    <source>
        <strain evidence="2">YDC697-2</strain>
    </source>
</reference>
<dbReference type="InterPro" id="IPR014710">
    <property type="entry name" value="RmlC-like_jellyroll"/>
</dbReference>
<protein>
    <recommendedName>
        <fullName evidence="1">IprA winged helix-turn-helix domain-containing protein</fullName>
    </recommendedName>
</protein>
<dbReference type="Gene3D" id="2.60.120.10">
    <property type="entry name" value="Jelly Rolls"/>
    <property type="match status" value="1"/>
</dbReference>
<dbReference type="RefSeq" id="WP_084196565.1">
    <property type="nucleotide sequence ID" value="NZ_CABMNX010000001.1"/>
</dbReference>
<dbReference type="Pfam" id="PF15977">
    <property type="entry name" value="HTH_46"/>
    <property type="match status" value="1"/>
</dbReference>
<gene>
    <name evidence="2" type="ORF">I8Y00_002413</name>
</gene>
<proteinExistence type="predicted"/>
<accession>A0A8H9NVC0</accession>
<dbReference type="OrthoDB" id="6625231at2"/>
<dbReference type="InterPro" id="IPR018490">
    <property type="entry name" value="cNMP-bd_dom_sf"/>
</dbReference>
<name>A0A8H9NVC0_9ENTR</name>
<dbReference type="InterPro" id="IPR041687">
    <property type="entry name" value="HTH_46"/>
</dbReference>
<dbReference type="AlphaFoldDB" id="A0A8H9NVC0"/>
<feature type="domain" description="IprA winged helix-turn-helix" evidence="1">
    <location>
        <begin position="151"/>
        <end position="216"/>
    </location>
</feature>
<reference evidence="2" key="1">
    <citation type="journal article" date="2018" name="Genome Biol.">
        <title>SKESA: strategic k-mer extension for scrupulous assemblies.</title>
        <authorList>
            <person name="Souvorov A."/>
            <person name="Agarwala R."/>
            <person name="Lipman D.J."/>
        </authorList>
    </citation>
    <scope>NUCLEOTIDE SEQUENCE</scope>
    <source>
        <strain evidence="2">YDC697-2</strain>
    </source>
</reference>
<evidence type="ECO:0000259" key="1">
    <source>
        <dbReference type="Pfam" id="PF15977"/>
    </source>
</evidence>
<dbReference type="EMBL" id="DACSDU010000008">
    <property type="protein sequence ID" value="HAT1586065.1"/>
    <property type="molecule type" value="Genomic_DNA"/>
</dbReference>
<dbReference type="KEGG" id="cfar:CI104_13590"/>
<dbReference type="GeneID" id="92973135"/>
<dbReference type="Proteomes" id="UP000864563">
    <property type="component" value="Unassembled WGS sequence"/>
</dbReference>
<dbReference type="SUPFAM" id="SSF51206">
    <property type="entry name" value="cAMP-binding domain-like"/>
    <property type="match status" value="1"/>
</dbReference>
<sequence>MHNHLDIIGMSGSLCTRVDPSHLKVLLNTLEPYLTYTVFPAGKRFSFNATNQSKCYLIRSGVMSLSRQPDDILLDIFEGPTLRGIIPVHKTSESQFILRVLEPTEIAIVDKEQWYSLLTQHNLWQEYARYLELVVAVGGEVLFKLVTPTVFEKVRYQLYELMSKPQTVREGVTAESYIRSKTRLSRSAIMNTLSTLKEGGYICIENGHLKEIKHIPAEL</sequence>
<comment type="caution">
    <text evidence="2">The sequence shown here is derived from an EMBL/GenBank/DDBJ whole genome shotgun (WGS) entry which is preliminary data.</text>
</comment>
<organism evidence="2">
    <name type="scientific">Citrobacter farmeri</name>
    <dbReference type="NCBI Taxonomy" id="67824"/>
    <lineage>
        <taxon>Bacteria</taxon>
        <taxon>Pseudomonadati</taxon>
        <taxon>Pseudomonadota</taxon>
        <taxon>Gammaproteobacteria</taxon>
        <taxon>Enterobacterales</taxon>
        <taxon>Enterobacteriaceae</taxon>
        <taxon>Citrobacter</taxon>
    </lineage>
</organism>